<reference evidence="3 4" key="1">
    <citation type="journal article" date="2024" name="Microbiol. Resour. Announc.">
        <title>Genome annotations for the ascomycete fungi Trichoderma harzianum, Trichoderma aggressivum, and Purpureocillium lilacinum.</title>
        <authorList>
            <person name="Beijen E.P.W."/>
            <person name="Ohm R.A."/>
        </authorList>
    </citation>
    <scope>NUCLEOTIDE SEQUENCE [LARGE SCALE GENOMIC DNA]</scope>
    <source>
        <strain evidence="3 4">CBS 150709</strain>
    </source>
</reference>
<keyword evidence="1" id="KW-0175">Coiled coil</keyword>
<feature type="compositionally biased region" description="Basic and acidic residues" evidence="2">
    <location>
        <begin position="575"/>
        <end position="597"/>
    </location>
</feature>
<feature type="coiled-coil region" evidence="1">
    <location>
        <begin position="254"/>
        <end position="482"/>
    </location>
</feature>
<feature type="coiled-coil region" evidence="1">
    <location>
        <begin position="642"/>
        <end position="762"/>
    </location>
</feature>
<accession>A0ABR0CDG4</accession>
<sequence>MDAYMKRLQTLADEIAVSGDTNGAKALAASAKAAHDQLKSAAEQLRANLSRREQAVRLQEQDISEQQAALDASRASDATLQGIKTDLESVLESWKKSIGEPEAPLSQKMDSLNTRVKQLSDDLGTATLPDRIKKLQGAAATAAVNEAASQFGSLDSVKKCAEALSAATASRETDLRGAATASGEATAKGMVETLQQGLQDQTVAAVTDAETRLRSAAEDIAVNAVQKSHAALKDEAAETLKSSSEALNKASKLIEADREAVDTELKELRQFKEQTLAKEPTLDARDREIAELQRELKEENAALSRLREEKGALEDAAVATTTKLGSLNLDVAGLQKKAEGRKADRDAARKELEQLKEDKAADVAASSATLKARDDEVAELKRQVGEATTELSELRQYKQQAMTSATTTAATLEARDNQVAELKRQLEEAADGATAQLTSLRESKERAERGKVAAQNYARQVVDGAKNERKALADALKRELDDVRSHAKTSREIMKRAMDEVTEHRESTEATHAREIKSLKEQLAKRATDLLHTERRENAALKGGQQLESSLKAAKAVAEELRRKCSAAEKAAAEARSRADKAETRAEELFKASEKGQQDLNSARQTIQDLQTAALASSEAFGRKSQSAVHWEGRASLLEVQLQVASKAKQEADGRCRELRAQVEEAKQQRDQAEEAARDTGVASVQSMLRTNLDRFMASVSDIGRVQYLENSLRAAEAENAALESQVRAEAAAAIAQLDEQIEELQTENQGLLQQIEEATRPPSPPLTQADMQRKRLRQSSPGCDLHEQGGPEPLALAAAYHSAALACREVVLAASSEPGFDIAGVARDLAFAILTSGQRERLLDFYEHGMTGEWICLDEAVLYGSRAATIIHSEGGCPDDGFSCVWVRVRVTGEARELEIRHPQ</sequence>
<evidence type="ECO:0000256" key="2">
    <source>
        <dbReference type="SAM" id="MobiDB-lite"/>
    </source>
</evidence>
<organism evidence="3 4">
    <name type="scientific">Purpureocillium lilacinum</name>
    <name type="common">Paecilomyces lilacinus</name>
    <dbReference type="NCBI Taxonomy" id="33203"/>
    <lineage>
        <taxon>Eukaryota</taxon>
        <taxon>Fungi</taxon>
        <taxon>Dikarya</taxon>
        <taxon>Ascomycota</taxon>
        <taxon>Pezizomycotina</taxon>
        <taxon>Sordariomycetes</taxon>
        <taxon>Hypocreomycetidae</taxon>
        <taxon>Hypocreales</taxon>
        <taxon>Ophiocordycipitaceae</taxon>
        <taxon>Purpureocillium</taxon>
    </lineage>
</organism>
<evidence type="ECO:0000313" key="4">
    <source>
        <dbReference type="Proteomes" id="UP001287286"/>
    </source>
</evidence>
<keyword evidence="4" id="KW-1185">Reference proteome</keyword>
<evidence type="ECO:0000256" key="1">
    <source>
        <dbReference type="SAM" id="Coils"/>
    </source>
</evidence>
<evidence type="ECO:0000313" key="3">
    <source>
        <dbReference type="EMBL" id="KAK4094330.1"/>
    </source>
</evidence>
<gene>
    <name evidence="3" type="ORF">Purlil1_935</name>
</gene>
<dbReference type="EMBL" id="JAWRVI010000003">
    <property type="protein sequence ID" value="KAK4094330.1"/>
    <property type="molecule type" value="Genomic_DNA"/>
</dbReference>
<proteinExistence type="predicted"/>
<dbReference type="Proteomes" id="UP001287286">
    <property type="component" value="Unassembled WGS sequence"/>
</dbReference>
<feature type="region of interest" description="Disordered" evidence="2">
    <location>
        <begin position="575"/>
        <end position="601"/>
    </location>
</feature>
<name>A0ABR0CDG4_PURLI</name>
<protein>
    <submittedName>
        <fullName evidence="3">Uncharacterized protein</fullName>
    </submittedName>
</protein>
<dbReference type="Gene3D" id="1.10.287.1490">
    <property type="match status" value="1"/>
</dbReference>
<feature type="coiled-coil region" evidence="1">
    <location>
        <begin position="28"/>
        <end position="62"/>
    </location>
</feature>
<comment type="caution">
    <text evidence="3">The sequence shown here is derived from an EMBL/GenBank/DDBJ whole genome shotgun (WGS) entry which is preliminary data.</text>
</comment>